<dbReference type="Proteomes" id="UP001108123">
    <property type="component" value="Unassembled WGS sequence"/>
</dbReference>
<keyword evidence="2" id="KW-1185">Reference proteome</keyword>
<evidence type="ECO:0000313" key="2">
    <source>
        <dbReference type="Proteomes" id="UP001108123"/>
    </source>
</evidence>
<name>A0A9Q4ACR9_9FIRM</name>
<sequence>MFKSVKNSIALLLVMIFLISLGTPSNVEANSFNELKENKARVQITKEKIIENEDYLSTSENITDIKLDLLNVQVPYNAKDIDVKYIEKDDSVTAVILDKKTNEEIDRYTEQFEDEGIKSRAADNNLIWRTLFRSKTYGPAKVEVGVRVQIWSSGSFRQFNKIQDAWQRPGNSGKYTLKSTRTFNNNKLPAIKISINASGIIEVATSTNITGTWSISSLKKHGFSIGAGAGTTRYARKHYNNDFIFNLY</sequence>
<dbReference type="RefSeq" id="WP_226809030.1">
    <property type="nucleotide sequence ID" value="NZ_JAJBNW010000154.1"/>
</dbReference>
<comment type="caution">
    <text evidence="1">The sequence shown here is derived from an EMBL/GenBank/DDBJ whole genome shotgun (WGS) entry which is preliminary data.</text>
</comment>
<dbReference type="AlphaFoldDB" id="A0A9Q4ACR9"/>
<dbReference type="EMBL" id="JAKNID010000017">
    <property type="protein sequence ID" value="MCG4564977.1"/>
    <property type="molecule type" value="Genomic_DNA"/>
</dbReference>
<proteinExistence type="predicted"/>
<reference evidence="1" key="1">
    <citation type="submission" date="2022-01" db="EMBL/GenBank/DDBJ databases">
        <title>Collection of gut derived symbiotic bacterial strains cultured from healthy donors.</title>
        <authorList>
            <person name="Lin H."/>
            <person name="Kohout C."/>
            <person name="Waligurski E."/>
            <person name="Pamer E.G."/>
        </authorList>
    </citation>
    <scope>NUCLEOTIDE SEQUENCE</scope>
    <source>
        <strain evidence="1">MSK.14.39</strain>
    </source>
</reference>
<gene>
    <name evidence="1" type="ORF">L0P62_05885</name>
</gene>
<organism evidence="1 2">
    <name type="scientific">Anaerosalibacter bizertensis</name>
    <dbReference type="NCBI Taxonomy" id="932217"/>
    <lineage>
        <taxon>Bacteria</taxon>
        <taxon>Bacillati</taxon>
        <taxon>Bacillota</taxon>
        <taxon>Tissierellia</taxon>
        <taxon>Tissierellales</taxon>
        <taxon>Sporanaerobacteraceae</taxon>
        <taxon>Anaerosalibacter</taxon>
    </lineage>
</organism>
<accession>A0A9Q4ACR9</accession>
<protein>
    <submittedName>
        <fullName evidence="1">Uncharacterized protein</fullName>
    </submittedName>
</protein>
<evidence type="ECO:0000313" key="1">
    <source>
        <dbReference type="EMBL" id="MCG4564977.1"/>
    </source>
</evidence>